<dbReference type="OrthoDB" id="5243686at2759"/>
<organism evidence="1 2">
    <name type="scientific">Cryphonectria parasitica (strain ATCC 38755 / EP155)</name>
    <dbReference type="NCBI Taxonomy" id="660469"/>
    <lineage>
        <taxon>Eukaryota</taxon>
        <taxon>Fungi</taxon>
        <taxon>Dikarya</taxon>
        <taxon>Ascomycota</taxon>
        <taxon>Pezizomycotina</taxon>
        <taxon>Sordariomycetes</taxon>
        <taxon>Sordariomycetidae</taxon>
        <taxon>Diaporthales</taxon>
        <taxon>Cryphonectriaceae</taxon>
        <taxon>Cryphonectria-Endothia species complex</taxon>
        <taxon>Cryphonectria</taxon>
    </lineage>
</organism>
<protein>
    <submittedName>
        <fullName evidence="1">Uncharacterized protein</fullName>
    </submittedName>
</protein>
<dbReference type="Proteomes" id="UP000803844">
    <property type="component" value="Unassembled WGS sequence"/>
</dbReference>
<evidence type="ECO:0000313" key="1">
    <source>
        <dbReference type="EMBL" id="KAF3771121.1"/>
    </source>
</evidence>
<evidence type="ECO:0000313" key="2">
    <source>
        <dbReference type="Proteomes" id="UP000803844"/>
    </source>
</evidence>
<comment type="caution">
    <text evidence="1">The sequence shown here is derived from an EMBL/GenBank/DDBJ whole genome shotgun (WGS) entry which is preliminary data.</text>
</comment>
<dbReference type="RefSeq" id="XP_040782082.1">
    <property type="nucleotide sequence ID" value="XM_040920099.1"/>
</dbReference>
<reference evidence="1" key="1">
    <citation type="journal article" date="2020" name="Phytopathology">
        <title>Genome sequence of the chestnut blight fungus Cryphonectria parasitica EP155: A fundamental resource for an archetypical invasive plant pathogen.</title>
        <authorList>
            <person name="Crouch J.A."/>
            <person name="Dawe A."/>
            <person name="Aerts A."/>
            <person name="Barry K."/>
            <person name="Churchill A.C.L."/>
            <person name="Grimwood J."/>
            <person name="Hillman B."/>
            <person name="Milgroom M.G."/>
            <person name="Pangilinan J."/>
            <person name="Smith M."/>
            <person name="Salamov A."/>
            <person name="Schmutz J."/>
            <person name="Yadav J."/>
            <person name="Grigoriev I.V."/>
            <person name="Nuss D."/>
        </authorList>
    </citation>
    <scope>NUCLEOTIDE SEQUENCE</scope>
    <source>
        <strain evidence="1">EP155</strain>
    </source>
</reference>
<sequence>MWSSVKEHTSHRSVPPPTLSFLFVVNCPILSEQYKREYSKDRWGIILPPTKTSHFAREGASPVFRYKNGRVTRASEYVWHRNPGTEGGIILASQIPTLGGSIHQTPYMLKFATCTVFRGCPFRPIIYMERDALAYDVNEIDIEQMYHPLSFGMYQSRGGVSMAGARMSFLHAVGRDAAWVGKLVPDSYKNPSRAAPDSGGLAGSLPVILGLMALSQIPGHEAEAFDRGLWVDGTWSGPDWSYNGRSPTGADDLPRGVVVHVCCDEVQNPHGSTIDSIQRFCDDGIIVQG</sequence>
<dbReference type="GeneID" id="63837228"/>
<dbReference type="AlphaFoldDB" id="A0A9P4YD07"/>
<proteinExistence type="predicted"/>
<accession>A0A9P4YD07</accession>
<keyword evidence="2" id="KW-1185">Reference proteome</keyword>
<name>A0A9P4YD07_CRYP1</name>
<dbReference type="EMBL" id="MU032344">
    <property type="protein sequence ID" value="KAF3771121.1"/>
    <property type="molecule type" value="Genomic_DNA"/>
</dbReference>
<gene>
    <name evidence="1" type="ORF">M406DRAFT_326520</name>
</gene>